<dbReference type="EMBL" id="CM042031">
    <property type="protein sequence ID" value="KAI3783970.1"/>
    <property type="molecule type" value="Genomic_DNA"/>
</dbReference>
<name>A0ACB9GLK4_9ASTR</name>
<organism evidence="1 2">
    <name type="scientific">Smallanthus sonchifolius</name>
    <dbReference type="NCBI Taxonomy" id="185202"/>
    <lineage>
        <taxon>Eukaryota</taxon>
        <taxon>Viridiplantae</taxon>
        <taxon>Streptophyta</taxon>
        <taxon>Embryophyta</taxon>
        <taxon>Tracheophyta</taxon>
        <taxon>Spermatophyta</taxon>
        <taxon>Magnoliopsida</taxon>
        <taxon>eudicotyledons</taxon>
        <taxon>Gunneridae</taxon>
        <taxon>Pentapetalae</taxon>
        <taxon>asterids</taxon>
        <taxon>campanulids</taxon>
        <taxon>Asterales</taxon>
        <taxon>Asteraceae</taxon>
        <taxon>Asteroideae</taxon>
        <taxon>Heliantheae alliance</taxon>
        <taxon>Millerieae</taxon>
        <taxon>Smallanthus</taxon>
    </lineage>
</organism>
<evidence type="ECO:0000313" key="2">
    <source>
        <dbReference type="Proteomes" id="UP001056120"/>
    </source>
</evidence>
<gene>
    <name evidence="1" type="ORF">L1987_43061</name>
</gene>
<comment type="caution">
    <text evidence="1">The sequence shown here is derived from an EMBL/GenBank/DDBJ whole genome shotgun (WGS) entry which is preliminary data.</text>
</comment>
<accession>A0ACB9GLK4</accession>
<protein>
    <submittedName>
        <fullName evidence="1">Uncharacterized protein</fullName>
    </submittedName>
</protein>
<dbReference type="Proteomes" id="UP001056120">
    <property type="component" value="Linkage Group LG14"/>
</dbReference>
<evidence type="ECO:0000313" key="1">
    <source>
        <dbReference type="EMBL" id="KAI3783970.1"/>
    </source>
</evidence>
<proteinExistence type="predicted"/>
<reference evidence="2" key="1">
    <citation type="journal article" date="2022" name="Mol. Ecol. Resour.">
        <title>The genomes of chicory, endive, great burdock and yacon provide insights into Asteraceae palaeo-polyploidization history and plant inulin production.</title>
        <authorList>
            <person name="Fan W."/>
            <person name="Wang S."/>
            <person name="Wang H."/>
            <person name="Wang A."/>
            <person name="Jiang F."/>
            <person name="Liu H."/>
            <person name="Zhao H."/>
            <person name="Xu D."/>
            <person name="Zhang Y."/>
        </authorList>
    </citation>
    <scope>NUCLEOTIDE SEQUENCE [LARGE SCALE GENOMIC DNA]</scope>
    <source>
        <strain evidence="2">cv. Yunnan</strain>
    </source>
</reference>
<sequence length="103" mass="11717">MVTPEYKKVERYLWGLAPQIRSLVTSSNPMDTKSAIILAFKLRDNVVRDGLFGKKETEEGKSGEKRKWFGKPSNQTKNQTYKRPGTMKAYAVNTVEQKGYLGT</sequence>
<keyword evidence="2" id="KW-1185">Reference proteome</keyword>
<reference evidence="1 2" key="2">
    <citation type="journal article" date="2022" name="Mol. Ecol. Resour.">
        <title>The genomes of chicory, endive, great burdock and yacon provide insights into Asteraceae paleo-polyploidization history and plant inulin production.</title>
        <authorList>
            <person name="Fan W."/>
            <person name="Wang S."/>
            <person name="Wang H."/>
            <person name="Wang A."/>
            <person name="Jiang F."/>
            <person name="Liu H."/>
            <person name="Zhao H."/>
            <person name="Xu D."/>
            <person name="Zhang Y."/>
        </authorList>
    </citation>
    <scope>NUCLEOTIDE SEQUENCE [LARGE SCALE GENOMIC DNA]</scope>
    <source>
        <strain evidence="2">cv. Yunnan</strain>
        <tissue evidence="1">Leaves</tissue>
    </source>
</reference>